<dbReference type="InterPro" id="IPR018060">
    <property type="entry name" value="HTH_AraC"/>
</dbReference>
<keyword evidence="8" id="KW-1185">Reference proteome</keyword>
<feature type="region of interest" description="Disordered" evidence="4">
    <location>
        <begin position="265"/>
        <end position="289"/>
    </location>
</feature>
<evidence type="ECO:0000313" key="8">
    <source>
        <dbReference type="Proteomes" id="UP000446786"/>
    </source>
</evidence>
<evidence type="ECO:0000256" key="1">
    <source>
        <dbReference type="ARBA" id="ARBA00023015"/>
    </source>
</evidence>
<organism evidence="6 8">
    <name type="scientific">Parerythrobacter jejuensis</name>
    <dbReference type="NCBI Taxonomy" id="795812"/>
    <lineage>
        <taxon>Bacteria</taxon>
        <taxon>Pseudomonadati</taxon>
        <taxon>Pseudomonadota</taxon>
        <taxon>Alphaproteobacteria</taxon>
        <taxon>Sphingomonadales</taxon>
        <taxon>Erythrobacteraceae</taxon>
        <taxon>Parerythrobacter</taxon>
    </lineage>
</organism>
<dbReference type="GO" id="GO:0043565">
    <property type="term" value="F:sequence-specific DNA binding"/>
    <property type="evidence" value="ECO:0007669"/>
    <property type="project" value="InterPro"/>
</dbReference>
<dbReference type="EMBL" id="WTYE01000001">
    <property type="protein sequence ID" value="MXP30792.1"/>
    <property type="molecule type" value="Genomic_DNA"/>
</dbReference>
<dbReference type="GO" id="GO:0003700">
    <property type="term" value="F:DNA-binding transcription factor activity"/>
    <property type="evidence" value="ECO:0007669"/>
    <property type="project" value="InterPro"/>
</dbReference>
<dbReference type="AlphaFoldDB" id="A0A845AJA5"/>
<dbReference type="Pfam" id="PF12833">
    <property type="entry name" value="HTH_18"/>
    <property type="match status" value="1"/>
</dbReference>
<keyword evidence="3" id="KW-0804">Transcription</keyword>
<dbReference type="PANTHER" id="PTHR46796">
    <property type="entry name" value="HTH-TYPE TRANSCRIPTIONAL ACTIVATOR RHAS-RELATED"/>
    <property type="match status" value="1"/>
</dbReference>
<dbReference type="SMART" id="SM00342">
    <property type="entry name" value="HTH_ARAC"/>
    <property type="match status" value="1"/>
</dbReference>
<dbReference type="InterPro" id="IPR050204">
    <property type="entry name" value="AraC_XylS_family_regulators"/>
</dbReference>
<keyword evidence="1" id="KW-0805">Transcription regulation</keyword>
<gene>
    <name evidence="6" type="ORF">GRI94_03025</name>
    <name evidence="7" type="ORF">GRI94_17115</name>
</gene>
<dbReference type="EMBL" id="WTYE01000001">
    <property type="protein sequence ID" value="MXP33552.1"/>
    <property type="molecule type" value="Genomic_DNA"/>
</dbReference>
<dbReference type="Gene3D" id="1.10.10.60">
    <property type="entry name" value="Homeodomain-like"/>
    <property type="match status" value="1"/>
</dbReference>
<proteinExistence type="predicted"/>
<dbReference type="Proteomes" id="UP000446786">
    <property type="component" value="Unassembled WGS sequence"/>
</dbReference>
<evidence type="ECO:0000256" key="2">
    <source>
        <dbReference type="ARBA" id="ARBA00023125"/>
    </source>
</evidence>
<sequence length="289" mass="32152">MRFFDPPAALADCLSTIYRLEVDLPEGQTVSDLLLPEWGNLRFFRSNPPVVDTADGPPLDGCRFQATGPSSRPVPFSIGATRVWGMGLLPLGWATYVGEPASALADTCLDGSTHPAYSRLSGLLTALDNAGPGDDQEFKAISDYLLKNAAMPREEHRIRAAQEAMVDPYLLQIPDFAERAGVSTRTLERLCLKWFGFTPNVVLRRQRLIRSLAAFMNEGNSSWSEAIDRHYHDQPHFVREFHYFMGMSPTEYAEQPHPIMDAFMGNRQQSWGKPAPSRDAPEDSAPPQA</sequence>
<protein>
    <submittedName>
        <fullName evidence="6">Helix-turn-helix domain-containing protein</fullName>
    </submittedName>
</protein>
<reference evidence="6 8" key="1">
    <citation type="submission" date="2019-12" db="EMBL/GenBank/DDBJ databases">
        <title>Genomic-based taxomic classification of the family Erythrobacteraceae.</title>
        <authorList>
            <person name="Xu L."/>
        </authorList>
    </citation>
    <scope>NUCLEOTIDE SEQUENCE [LARGE SCALE GENOMIC DNA]</scope>
    <source>
        <strain evidence="6 8">JCM 16677</strain>
    </source>
</reference>
<dbReference type="RefSeq" id="WP_344705325.1">
    <property type="nucleotide sequence ID" value="NZ_BAAAZF010000001.1"/>
</dbReference>
<comment type="caution">
    <text evidence="6">The sequence shown here is derived from an EMBL/GenBank/DDBJ whole genome shotgun (WGS) entry which is preliminary data.</text>
</comment>
<evidence type="ECO:0000313" key="6">
    <source>
        <dbReference type="EMBL" id="MXP30792.1"/>
    </source>
</evidence>
<accession>A0A845AJA5</accession>
<evidence type="ECO:0000259" key="5">
    <source>
        <dbReference type="PROSITE" id="PS01124"/>
    </source>
</evidence>
<keyword evidence="2" id="KW-0238">DNA-binding</keyword>
<evidence type="ECO:0000313" key="7">
    <source>
        <dbReference type="EMBL" id="MXP33552.1"/>
    </source>
</evidence>
<evidence type="ECO:0000256" key="3">
    <source>
        <dbReference type="ARBA" id="ARBA00023163"/>
    </source>
</evidence>
<name>A0A845AJA5_9SPHN</name>
<dbReference type="PROSITE" id="PS01124">
    <property type="entry name" value="HTH_ARAC_FAMILY_2"/>
    <property type="match status" value="1"/>
</dbReference>
<feature type="domain" description="HTH araC/xylS-type" evidence="5">
    <location>
        <begin position="156"/>
        <end position="255"/>
    </location>
</feature>
<evidence type="ECO:0000256" key="4">
    <source>
        <dbReference type="SAM" id="MobiDB-lite"/>
    </source>
</evidence>